<reference evidence="1 2" key="1">
    <citation type="journal article" date="2016" name="Nat. Commun.">
        <title>Thousands of microbial genomes shed light on interconnected biogeochemical processes in an aquifer system.</title>
        <authorList>
            <person name="Anantharaman K."/>
            <person name="Brown C.T."/>
            <person name="Hug L.A."/>
            <person name="Sharon I."/>
            <person name="Castelle C.J."/>
            <person name="Probst A.J."/>
            <person name="Thomas B.C."/>
            <person name="Singh A."/>
            <person name="Wilkins M.J."/>
            <person name="Karaoz U."/>
            <person name="Brodie E.L."/>
            <person name="Williams K.H."/>
            <person name="Hubbard S.S."/>
            <person name="Banfield J.F."/>
        </authorList>
    </citation>
    <scope>NUCLEOTIDE SEQUENCE [LARGE SCALE GENOMIC DNA]</scope>
</reference>
<organism evidence="1 2">
    <name type="scientific">Candidatus Wolfebacteria bacterium RIFCSPLOWO2_01_FULL_47_17b</name>
    <dbReference type="NCBI Taxonomy" id="1802558"/>
    <lineage>
        <taxon>Bacteria</taxon>
        <taxon>Candidatus Wolfeibacteriota</taxon>
    </lineage>
</organism>
<comment type="caution">
    <text evidence="1">The sequence shown here is derived from an EMBL/GenBank/DDBJ whole genome shotgun (WGS) entry which is preliminary data.</text>
</comment>
<evidence type="ECO:0000313" key="1">
    <source>
        <dbReference type="EMBL" id="OGM93606.1"/>
    </source>
</evidence>
<protein>
    <submittedName>
        <fullName evidence="1">Uncharacterized protein</fullName>
    </submittedName>
</protein>
<evidence type="ECO:0000313" key="2">
    <source>
        <dbReference type="Proteomes" id="UP000177011"/>
    </source>
</evidence>
<accession>A0A1F8DYN4</accession>
<sequence>MTTVTISKVKFNILQKRASLYDAILRSLPEKRWGIETYSSSRMKEFAWSDRLDVRVKKRIQKFMASRK</sequence>
<dbReference type="AlphaFoldDB" id="A0A1F8DYN4"/>
<dbReference type="Proteomes" id="UP000177011">
    <property type="component" value="Unassembled WGS sequence"/>
</dbReference>
<dbReference type="EMBL" id="MGIS01000009">
    <property type="protein sequence ID" value="OGM93606.1"/>
    <property type="molecule type" value="Genomic_DNA"/>
</dbReference>
<name>A0A1F8DYN4_9BACT</name>
<gene>
    <name evidence="1" type="ORF">A2935_03225</name>
</gene>
<proteinExistence type="predicted"/>